<evidence type="ECO:0000256" key="1">
    <source>
        <dbReference type="SAM" id="MobiDB-lite"/>
    </source>
</evidence>
<feature type="region of interest" description="Disordered" evidence="1">
    <location>
        <begin position="87"/>
        <end position="108"/>
    </location>
</feature>
<reference evidence="5 6" key="1">
    <citation type="journal article" date="2011" name="Science">
        <title>The ecoresponsive genome of Daphnia pulex.</title>
        <authorList>
            <person name="Colbourne J.K."/>
            <person name="Pfrender M.E."/>
            <person name="Gilbert D."/>
            <person name="Thomas W.K."/>
            <person name="Tucker A."/>
            <person name="Oakley T.H."/>
            <person name="Tokishita S."/>
            <person name="Aerts A."/>
            <person name="Arnold G.J."/>
            <person name="Basu M.K."/>
            <person name="Bauer D.J."/>
            <person name="Caceres C.E."/>
            <person name="Carmel L."/>
            <person name="Casola C."/>
            <person name="Choi J.H."/>
            <person name="Detter J.C."/>
            <person name="Dong Q."/>
            <person name="Dusheyko S."/>
            <person name="Eads B.D."/>
            <person name="Frohlich T."/>
            <person name="Geiler-Samerotte K.A."/>
            <person name="Gerlach D."/>
            <person name="Hatcher P."/>
            <person name="Jogdeo S."/>
            <person name="Krijgsveld J."/>
            <person name="Kriventseva E.V."/>
            <person name="Kultz D."/>
            <person name="Laforsch C."/>
            <person name="Lindquist E."/>
            <person name="Lopez J."/>
            <person name="Manak J.R."/>
            <person name="Muller J."/>
            <person name="Pangilinan J."/>
            <person name="Patwardhan R.P."/>
            <person name="Pitluck S."/>
            <person name="Pritham E.J."/>
            <person name="Rechtsteiner A."/>
            <person name="Rho M."/>
            <person name="Rogozin I.B."/>
            <person name="Sakarya O."/>
            <person name="Salamov A."/>
            <person name="Schaack S."/>
            <person name="Shapiro H."/>
            <person name="Shiga Y."/>
            <person name="Skalitzky C."/>
            <person name="Smith Z."/>
            <person name="Souvorov A."/>
            <person name="Sung W."/>
            <person name="Tang Z."/>
            <person name="Tsuchiya D."/>
            <person name="Tu H."/>
            <person name="Vos H."/>
            <person name="Wang M."/>
            <person name="Wolf Y.I."/>
            <person name="Yamagata H."/>
            <person name="Yamada T."/>
            <person name="Ye Y."/>
            <person name="Shaw J.R."/>
            <person name="Andrews J."/>
            <person name="Crease T.J."/>
            <person name="Tang H."/>
            <person name="Lucas S.M."/>
            <person name="Robertson H.M."/>
            <person name="Bork P."/>
            <person name="Koonin E.V."/>
            <person name="Zdobnov E.M."/>
            <person name="Grigoriev I.V."/>
            <person name="Lynch M."/>
            <person name="Boore J.L."/>
        </authorList>
    </citation>
    <scope>NUCLEOTIDE SEQUENCE [LARGE SCALE GENOMIC DNA]</scope>
</reference>
<dbReference type="KEGG" id="dpx:DAPPUDRAFT_112333"/>
<gene>
    <name evidence="5" type="ORF">DAPPUDRAFT_112333</name>
    <name evidence="4" type="ORF">DAPPUDRAFT_112334</name>
    <name evidence="3" type="ORF">DAPPUDRAFT_118347</name>
    <name evidence="2" type="ORF">DAPPUDRAFT_118542</name>
</gene>
<evidence type="ECO:0000313" key="6">
    <source>
        <dbReference type="Proteomes" id="UP000000305"/>
    </source>
</evidence>
<evidence type="ECO:0000313" key="3">
    <source>
        <dbReference type="EMBL" id="EFX64254.1"/>
    </source>
</evidence>
<dbReference type="OrthoDB" id="2122982at2759"/>
<proteinExistence type="predicted"/>
<dbReference type="KEGG" id="dpx:DAPPUDRAFT_112334"/>
<dbReference type="EMBL" id="GL732879">
    <property type="protein sequence ID" value="EFX64112.1"/>
    <property type="molecule type" value="Genomic_DNA"/>
</dbReference>
<accession>E9HBP8</accession>
<name>E9HBP8_DAPPU</name>
<dbReference type="HOGENOM" id="CLU_1541681_0_0_1"/>
<protein>
    <submittedName>
        <fullName evidence="5">Uncharacterized protein</fullName>
    </submittedName>
</protein>
<evidence type="ECO:0000313" key="5">
    <source>
        <dbReference type="EMBL" id="EFX70832.1"/>
    </source>
</evidence>
<dbReference type="EMBL" id="GL732617">
    <property type="protein sequence ID" value="EFX70755.1"/>
    <property type="molecule type" value="Genomic_DNA"/>
</dbReference>
<organism evidence="5 6">
    <name type="scientific">Daphnia pulex</name>
    <name type="common">Water flea</name>
    <dbReference type="NCBI Taxonomy" id="6669"/>
    <lineage>
        <taxon>Eukaryota</taxon>
        <taxon>Metazoa</taxon>
        <taxon>Ecdysozoa</taxon>
        <taxon>Arthropoda</taxon>
        <taxon>Crustacea</taxon>
        <taxon>Branchiopoda</taxon>
        <taxon>Diplostraca</taxon>
        <taxon>Cladocera</taxon>
        <taxon>Anomopoda</taxon>
        <taxon>Daphniidae</taxon>
        <taxon>Daphnia</taxon>
    </lineage>
</organism>
<dbReference type="KEGG" id="dpx:DAPPUDRAFT_118542"/>
<sequence length="174" mass="18864">MGFRTEVHLSHRPRRRLAYDLRVLDNSTVEVKHPGVECRRFGQKDIADSEKRKIRSKGFFSGALVGTGVNGIHDDEDGGSSSFGEVVPAPTGREMTPAKFGSSRSSGSMKWINPTPIAGIGGQNQPDTLPVLGISKPDEKTNDVIADPPFVVGNRVKFAVGLKELRETVFDSGM</sequence>
<evidence type="ECO:0000313" key="2">
    <source>
        <dbReference type="EMBL" id="EFX64112.1"/>
    </source>
</evidence>
<dbReference type="Proteomes" id="UP000000305">
    <property type="component" value="Unassembled WGS sequence"/>
</dbReference>
<evidence type="ECO:0000313" key="4">
    <source>
        <dbReference type="EMBL" id="EFX70755.1"/>
    </source>
</evidence>
<dbReference type="EMBL" id="GL732617">
    <property type="protein sequence ID" value="EFX70832.1"/>
    <property type="molecule type" value="Genomic_DNA"/>
</dbReference>
<dbReference type="EMBL" id="GL732854">
    <property type="protein sequence ID" value="EFX64254.1"/>
    <property type="molecule type" value="Genomic_DNA"/>
</dbReference>
<keyword evidence="6" id="KW-1185">Reference proteome</keyword>
<dbReference type="KEGG" id="dpx:DAPPUDRAFT_118347"/>
<dbReference type="AlphaFoldDB" id="E9HBP8"/>